<name>A0ABV3FAA6_9NOCA</name>
<evidence type="ECO:0000313" key="2">
    <source>
        <dbReference type="Proteomes" id="UP001551658"/>
    </source>
</evidence>
<comment type="caution">
    <text evidence="1">The sequence shown here is derived from an EMBL/GenBank/DDBJ whole genome shotgun (WGS) entry which is preliminary data.</text>
</comment>
<reference evidence="1 2" key="1">
    <citation type="submission" date="2024-06" db="EMBL/GenBank/DDBJ databases">
        <title>The Natural Products Discovery Center: Release of the First 8490 Sequenced Strains for Exploring Actinobacteria Biosynthetic Diversity.</title>
        <authorList>
            <person name="Kalkreuter E."/>
            <person name="Kautsar S.A."/>
            <person name="Yang D."/>
            <person name="Bader C.D."/>
            <person name="Teijaro C.N."/>
            <person name="Fluegel L."/>
            <person name="Davis C.M."/>
            <person name="Simpson J.R."/>
            <person name="Lauterbach L."/>
            <person name="Steele A.D."/>
            <person name="Gui C."/>
            <person name="Meng S."/>
            <person name="Li G."/>
            <person name="Viehrig K."/>
            <person name="Ye F."/>
            <person name="Su P."/>
            <person name="Kiefer A.F."/>
            <person name="Nichols A."/>
            <person name="Cepeda A.J."/>
            <person name="Yan W."/>
            <person name="Fan B."/>
            <person name="Jiang Y."/>
            <person name="Adhikari A."/>
            <person name="Zheng C.-J."/>
            <person name="Schuster L."/>
            <person name="Cowan T.M."/>
            <person name="Smanski M.J."/>
            <person name="Chevrette M.G."/>
            <person name="De Carvalho L.P.S."/>
            <person name="Shen B."/>
        </authorList>
    </citation>
    <scope>NUCLEOTIDE SEQUENCE [LARGE SCALE GENOMIC DNA]</scope>
    <source>
        <strain evidence="1 2">NPDC050671</strain>
    </source>
</reference>
<dbReference type="RefSeq" id="WP_357980157.1">
    <property type="nucleotide sequence ID" value="NZ_JBFAIH010000010.1"/>
</dbReference>
<organism evidence="1 2">
    <name type="scientific">Nocardia fusca</name>
    <dbReference type="NCBI Taxonomy" id="941183"/>
    <lineage>
        <taxon>Bacteria</taxon>
        <taxon>Bacillati</taxon>
        <taxon>Actinomycetota</taxon>
        <taxon>Actinomycetes</taxon>
        <taxon>Mycobacteriales</taxon>
        <taxon>Nocardiaceae</taxon>
        <taxon>Nocardia</taxon>
    </lineage>
</organism>
<evidence type="ECO:0000313" key="1">
    <source>
        <dbReference type="EMBL" id="MEV0364651.1"/>
    </source>
</evidence>
<sequence>MLYTFIDPEDWTAGDFDRVQTYWDCH</sequence>
<proteinExistence type="predicted"/>
<dbReference type="EMBL" id="JBFAIH010000010">
    <property type="protein sequence ID" value="MEV0364651.1"/>
    <property type="molecule type" value="Genomic_DNA"/>
</dbReference>
<accession>A0ABV3FAA6</accession>
<protein>
    <submittedName>
        <fullName evidence="1">Uncharacterized protein</fullName>
    </submittedName>
</protein>
<keyword evidence="2" id="KW-1185">Reference proteome</keyword>
<dbReference type="Proteomes" id="UP001551658">
    <property type="component" value="Unassembled WGS sequence"/>
</dbReference>
<gene>
    <name evidence="1" type="ORF">AB0H72_18330</name>
</gene>